<dbReference type="Gene3D" id="3.40.50.2300">
    <property type="match status" value="1"/>
</dbReference>
<dbReference type="SUPFAM" id="SSF52172">
    <property type="entry name" value="CheY-like"/>
    <property type="match status" value="1"/>
</dbReference>
<dbReference type="InterPro" id="IPR052048">
    <property type="entry name" value="ST_Response_Regulator"/>
</dbReference>
<evidence type="ECO:0000256" key="3">
    <source>
        <dbReference type="PROSITE-ProRule" id="PRU00169"/>
    </source>
</evidence>
<dbReference type="Pfam" id="PF00072">
    <property type="entry name" value="Response_reg"/>
    <property type="match status" value="1"/>
</dbReference>
<gene>
    <name evidence="5" type="ORF">DFH45_002903</name>
</gene>
<comment type="function">
    <text evidence="2">May play the central regulatory role in sporulation. It may be an element of the effector pathway responsible for the activation of sporulation genes in response to nutritional stress. Spo0A may act in concert with spo0H (a sigma factor) to control the expression of some genes that are critical to the sporulation process.</text>
</comment>
<dbReference type="PANTHER" id="PTHR43228">
    <property type="entry name" value="TWO-COMPONENT RESPONSE REGULATOR"/>
    <property type="match status" value="1"/>
</dbReference>
<comment type="caution">
    <text evidence="5">The sequence shown here is derived from an EMBL/GenBank/DDBJ whole genome shotgun (WGS) entry which is preliminary data.</text>
</comment>
<dbReference type="GO" id="GO:0000160">
    <property type="term" value="P:phosphorelay signal transduction system"/>
    <property type="evidence" value="ECO:0007669"/>
    <property type="project" value="InterPro"/>
</dbReference>
<accession>A0A1B9BHR3</accession>
<keyword evidence="3" id="KW-0597">Phosphoprotein</keyword>
<evidence type="ECO:0000256" key="1">
    <source>
        <dbReference type="ARBA" id="ARBA00018672"/>
    </source>
</evidence>
<dbReference type="InterPro" id="IPR001789">
    <property type="entry name" value="Sig_transdc_resp-reg_receiver"/>
</dbReference>
<dbReference type="SMART" id="SM00448">
    <property type="entry name" value="REC"/>
    <property type="match status" value="1"/>
</dbReference>
<reference evidence="5" key="1">
    <citation type="submission" date="2020-05" db="EMBL/GenBank/DDBJ databases">
        <title>Genomic insights into acetone-butanol-ethanol (ABE) fermentation by sequencing solventogenic clostridia strains.</title>
        <authorList>
            <person name="Brown S."/>
        </authorList>
    </citation>
    <scope>NUCLEOTIDE SEQUENCE</scope>
    <source>
        <strain evidence="5">DJ126</strain>
    </source>
</reference>
<dbReference type="AlphaFoldDB" id="A0A1B9BHR3"/>
<name>A0A1B9BHR3_CLOBE</name>
<evidence type="ECO:0000259" key="4">
    <source>
        <dbReference type="PROSITE" id="PS50110"/>
    </source>
</evidence>
<sequence>MKKILIVDDSEMVRNFYSYILKVFSFESDTAENGLVAYEKILKNEFSIIITDINMPKMNGYELIEEIRKLGIKTPIIVVSTQDEQKEISKGMKAGADIFLIKPTEPDKFILIVKEILRKESV</sequence>
<dbReference type="CDD" id="cd00156">
    <property type="entry name" value="REC"/>
    <property type="match status" value="1"/>
</dbReference>
<protein>
    <recommendedName>
        <fullName evidence="1">Stage 0 sporulation protein A homolog</fullName>
    </recommendedName>
</protein>
<dbReference type="Proteomes" id="UP000821656">
    <property type="component" value="Unassembled WGS sequence"/>
</dbReference>
<evidence type="ECO:0000313" key="5">
    <source>
        <dbReference type="EMBL" id="NRV09940.1"/>
    </source>
</evidence>
<dbReference type="PANTHER" id="PTHR43228:SF1">
    <property type="entry name" value="TWO-COMPONENT RESPONSE REGULATOR ARR22"/>
    <property type="match status" value="1"/>
</dbReference>
<evidence type="ECO:0000256" key="2">
    <source>
        <dbReference type="ARBA" id="ARBA00024867"/>
    </source>
</evidence>
<proteinExistence type="predicted"/>
<evidence type="ECO:0000313" key="6">
    <source>
        <dbReference type="Proteomes" id="UP000821656"/>
    </source>
</evidence>
<feature type="domain" description="Response regulatory" evidence="4">
    <location>
        <begin position="3"/>
        <end position="117"/>
    </location>
</feature>
<dbReference type="EMBL" id="JABSXK010000001">
    <property type="protein sequence ID" value="NRV09940.1"/>
    <property type="molecule type" value="Genomic_DNA"/>
</dbReference>
<dbReference type="PROSITE" id="PS50110">
    <property type="entry name" value="RESPONSE_REGULATORY"/>
    <property type="match status" value="1"/>
</dbReference>
<dbReference type="RefSeq" id="WP_065418809.1">
    <property type="nucleotide sequence ID" value="NZ_CP016090.1"/>
</dbReference>
<feature type="modified residue" description="4-aspartylphosphate" evidence="3">
    <location>
        <position position="52"/>
    </location>
</feature>
<organism evidence="5 6">
    <name type="scientific">Clostridium beijerinckii</name>
    <name type="common">Clostridium MP</name>
    <dbReference type="NCBI Taxonomy" id="1520"/>
    <lineage>
        <taxon>Bacteria</taxon>
        <taxon>Bacillati</taxon>
        <taxon>Bacillota</taxon>
        <taxon>Clostridia</taxon>
        <taxon>Eubacteriales</taxon>
        <taxon>Clostridiaceae</taxon>
        <taxon>Clostridium</taxon>
    </lineage>
</organism>
<dbReference type="InterPro" id="IPR011006">
    <property type="entry name" value="CheY-like_superfamily"/>
</dbReference>